<keyword evidence="3" id="KW-1185">Reference proteome</keyword>
<evidence type="ECO:0000313" key="2">
    <source>
        <dbReference type="EMBL" id="SPO22451.1"/>
    </source>
</evidence>
<feature type="signal peptide" evidence="1">
    <location>
        <begin position="1"/>
        <end position="23"/>
    </location>
</feature>
<evidence type="ECO:0008006" key="4">
    <source>
        <dbReference type="Google" id="ProtNLM"/>
    </source>
</evidence>
<reference evidence="2 3" key="1">
    <citation type="submission" date="2018-03" db="EMBL/GenBank/DDBJ databases">
        <authorList>
            <person name="Guldener U."/>
        </authorList>
    </citation>
    <scope>NUCLEOTIDE SEQUENCE [LARGE SCALE GENOMIC DNA]</scope>
    <source>
        <strain evidence="2 3">NBRC100155</strain>
    </source>
</reference>
<sequence length="447" mass="50811">MSGIVRLLRWAPCLWAISRLANSSGQAQRSHFLNSQSGPQHSSGPSDLLHTLSFTARTVVKHSPVVRPSLAARTLETEAQTASNTGGTAKSWGWRGFLRRRYPQVHDGWQWDHPPILPISWSMKGLSIAAKIIRQVRGVSFGRPLPTELKNVILITVQRSRREPRELKEVDIRLVCNAWDKLLRRGFWEKRWLNLRPRNTQWPLIAERLEALVRNADVIKNIKLDGMLTDILPLSLEEALLVCPQLANIALCGIQRVKIGRLDSLNELLLKQILLHHQQNIRHFGFRLEDTILYLGRRSLFVNSSLQLPRVRRITVDIGNSDEALYLEELPVNSAGLVSLFIAELVGREGREKEAQIELRLFCMPISAEIARRPQITGDHIYLATQIFDCTRTLLETLPDISMVTSFQGPLTSQTAYDLQAIRFWARENNVSLLNVPAPRTENQEIA</sequence>
<dbReference type="AlphaFoldDB" id="A0A5C3DYV4"/>
<organism evidence="2 3">
    <name type="scientific">Ustilago trichophora</name>
    <dbReference type="NCBI Taxonomy" id="86804"/>
    <lineage>
        <taxon>Eukaryota</taxon>
        <taxon>Fungi</taxon>
        <taxon>Dikarya</taxon>
        <taxon>Basidiomycota</taxon>
        <taxon>Ustilaginomycotina</taxon>
        <taxon>Ustilaginomycetes</taxon>
        <taxon>Ustilaginales</taxon>
        <taxon>Ustilaginaceae</taxon>
        <taxon>Ustilago</taxon>
    </lineage>
</organism>
<keyword evidence="1" id="KW-0732">Signal</keyword>
<dbReference type="OrthoDB" id="2553216at2759"/>
<dbReference type="Proteomes" id="UP000324022">
    <property type="component" value="Unassembled WGS sequence"/>
</dbReference>
<accession>A0A5C3DYV4</accession>
<feature type="chain" id="PRO_5023016258" description="F-box domain-containing protein" evidence="1">
    <location>
        <begin position="24"/>
        <end position="447"/>
    </location>
</feature>
<protein>
    <recommendedName>
        <fullName evidence="4">F-box domain-containing protein</fullName>
    </recommendedName>
</protein>
<proteinExistence type="predicted"/>
<name>A0A5C3DYV4_9BASI</name>
<gene>
    <name evidence="2" type="ORF">UTRI_01129</name>
</gene>
<evidence type="ECO:0000256" key="1">
    <source>
        <dbReference type="SAM" id="SignalP"/>
    </source>
</evidence>
<dbReference type="EMBL" id="OOIN01000004">
    <property type="protein sequence ID" value="SPO22451.1"/>
    <property type="molecule type" value="Genomic_DNA"/>
</dbReference>
<evidence type="ECO:0000313" key="3">
    <source>
        <dbReference type="Proteomes" id="UP000324022"/>
    </source>
</evidence>